<keyword evidence="3 4" id="KW-0413">Isomerase</keyword>
<dbReference type="GO" id="GO:0005811">
    <property type="term" value="C:lipid droplet"/>
    <property type="evidence" value="ECO:0007669"/>
    <property type="project" value="InterPro"/>
</dbReference>
<dbReference type="InterPro" id="IPR032696">
    <property type="entry name" value="SQ_cyclase_C"/>
</dbReference>
<evidence type="ECO:0000256" key="4">
    <source>
        <dbReference type="RuleBase" id="RU362003"/>
    </source>
</evidence>
<evidence type="ECO:0000313" key="8">
    <source>
        <dbReference type="Proteomes" id="UP001281410"/>
    </source>
</evidence>
<dbReference type="InterPro" id="IPR018333">
    <property type="entry name" value="Squalene_cyclase"/>
</dbReference>
<evidence type="ECO:0000259" key="6">
    <source>
        <dbReference type="Pfam" id="PF13249"/>
    </source>
</evidence>
<dbReference type="EMBL" id="JANJYJ010000003">
    <property type="protein sequence ID" value="KAK3221197.1"/>
    <property type="molecule type" value="Genomic_DNA"/>
</dbReference>
<dbReference type="NCBIfam" id="TIGR01787">
    <property type="entry name" value="squalene_cyclas"/>
    <property type="match status" value="1"/>
</dbReference>
<dbReference type="Gene3D" id="1.50.10.20">
    <property type="match status" value="2"/>
</dbReference>
<keyword evidence="2" id="KW-0677">Repeat</keyword>
<dbReference type="SFLD" id="SFLDG01016">
    <property type="entry name" value="Prenyltransferase_Like_2"/>
    <property type="match status" value="1"/>
</dbReference>
<comment type="similarity">
    <text evidence="1 4">Belongs to the terpene cyclase/mutase family.</text>
</comment>
<sequence>MWKLKVSEGKEEAWLKSVNNHIGRQFWEYLDSNNNDLGSLQELEQLRNHFTNNRFQTKHSSDLFMRLQFAKEYPFETSEKVKIVESEEGEEKEITREEVVTSRLTGALRFYSTLQAQDGFWPGDYGGPLFLLPGLVIGLYVTGALNTILHVQHRHEMIRYLYNHQNKDGGWGLHIEGDSTMLCTALCYVTLRLLGEEMEGGDGSMEKARNWIHDRGGVIFIPSWGKVWLSILGAYEWSGNNPIPPEIWLMPYNYNPIHPGRMWCHTRIVYLPMSFLYAKRFVGTINSLILSLRKELYTHPYHLISWDSARYLCAKEDLYYPHPKIQDILWGCLNKIGEPLLMRWPFSKLRHKALQTVMQHIHYEDENTRYLCIGPVSKVLNMVCCWVEEPNSEAYKRHLSRIKDYLWLAEDGMKMQGYNGSQLWDVAFAVQAIHATQLVNEYASSMLTKAHNFIKRTQVREDSSGDQSKWYRHISKGGWPFSTPDNGWIVSDCTAEALKVKTYLQAAVLLSQMTSDIVGEAIPANRLYDAVNVILSLQNKNGGFASYELTRSYAWLEMINPAETFGDIMIDYQYVECTSAAIQGLKSFMKQHPTHRRKEIQVCIAKAVNFIESIQQSDGSWYGSWGVCFTYGTWFGIKGLVSGGTSYENNNCIRKACDFLLSKQLNSGGWGESYLSCQNKVYTNLEGNKSHIVNTAWAMLALIEAGQAHRDPTPLHRAAKLLLNSQMENGDFPQQEIIGVFNKNCMISYSAYRNIFPIWALGEYRSRVLLLPSNKS</sequence>
<evidence type="ECO:0000256" key="2">
    <source>
        <dbReference type="ARBA" id="ARBA00022737"/>
    </source>
</evidence>
<evidence type="ECO:0000259" key="5">
    <source>
        <dbReference type="Pfam" id="PF13243"/>
    </source>
</evidence>
<proteinExistence type="inferred from homology"/>
<reference evidence="7" key="1">
    <citation type="journal article" date="2023" name="Plant J.">
        <title>Genome sequences and population genomics provide insights into the demographic history, inbreeding, and mutation load of two 'living fossil' tree species of Dipteronia.</title>
        <authorList>
            <person name="Feng Y."/>
            <person name="Comes H.P."/>
            <person name="Chen J."/>
            <person name="Zhu S."/>
            <person name="Lu R."/>
            <person name="Zhang X."/>
            <person name="Li P."/>
            <person name="Qiu J."/>
            <person name="Olsen K.M."/>
            <person name="Qiu Y."/>
        </authorList>
    </citation>
    <scope>NUCLEOTIDE SEQUENCE</scope>
    <source>
        <strain evidence="7">NBL</strain>
    </source>
</reference>
<dbReference type="PANTHER" id="PTHR11764:SF44">
    <property type="entry name" value="LANOSTEROL SYNTHASE"/>
    <property type="match status" value="1"/>
</dbReference>
<evidence type="ECO:0000256" key="3">
    <source>
        <dbReference type="ARBA" id="ARBA00023235"/>
    </source>
</evidence>
<dbReference type="InterPro" id="IPR032697">
    <property type="entry name" value="SQ_cyclase_N"/>
</dbReference>
<evidence type="ECO:0000313" key="7">
    <source>
        <dbReference type="EMBL" id="KAK3221197.1"/>
    </source>
</evidence>
<dbReference type="GO" id="GO:0016104">
    <property type="term" value="P:triterpenoid biosynthetic process"/>
    <property type="evidence" value="ECO:0007669"/>
    <property type="project" value="InterPro"/>
</dbReference>
<feature type="domain" description="Squalene cyclase N-terminal" evidence="6">
    <location>
        <begin position="148"/>
        <end position="408"/>
    </location>
</feature>
<comment type="caution">
    <text evidence="7">The sequence shown here is derived from an EMBL/GenBank/DDBJ whole genome shotgun (WGS) entry which is preliminary data.</text>
</comment>
<dbReference type="InterPro" id="IPR002365">
    <property type="entry name" value="Terpene_synthase_CS"/>
</dbReference>
<dbReference type="PANTHER" id="PTHR11764">
    <property type="entry name" value="TERPENE CYCLASE/MUTASE FAMILY MEMBER"/>
    <property type="match status" value="1"/>
</dbReference>
<dbReference type="AlphaFoldDB" id="A0AAE0EB00"/>
<dbReference type="CDD" id="cd02892">
    <property type="entry name" value="SQCY_1"/>
    <property type="match status" value="1"/>
</dbReference>
<dbReference type="Pfam" id="PF13243">
    <property type="entry name" value="SQHop_cyclase_C"/>
    <property type="match status" value="1"/>
</dbReference>
<organism evidence="7 8">
    <name type="scientific">Dipteronia sinensis</name>
    <dbReference type="NCBI Taxonomy" id="43782"/>
    <lineage>
        <taxon>Eukaryota</taxon>
        <taxon>Viridiplantae</taxon>
        <taxon>Streptophyta</taxon>
        <taxon>Embryophyta</taxon>
        <taxon>Tracheophyta</taxon>
        <taxon>Spermatophyta</taxon>
        <taxon>Magnoliopsida</taxon>
        <taxon>eudicotyledons</taxon>
        <taxon>Gunneridae</taxon>
        <taxon>Pentapetalae</taxon>
        <taxon>rosids</taxon>
        <taxon>malvids</taxon>
        <taxon>Sapindales</taxon>
        <taxon>Sapindaceae</taxon>
        <taxon>Hippocastanoideae</taxon>
        <taxon>Acereae</taxon>
        <taxon>Dipteronia</taxon>
    </lineage>
</organism>
<dbReference type="Pfam" id="PF13249">
    <property type="entry name" value="SQHop_cyclase_N"/>
    <property type="match status" value="1"/>
</dbReference>
<keyword evidence="8" id="KW-1185">Reference proteome</keyword>
<dbReference type="EC" id="5.4.99.-" evidence="4"/>
<name>A0AAE0EB00_9ROSI</name>
<dbReference type="FunFam" id="1.50.10.20:FF:000002">
    <property type="entry name" value="Terpene cyclase/mutase family member"/>
    <property type="match status" value="1"/>
</dbReference>
<feature type="domain" description="Squalene cyclase C-terminal" evidence="5">
    <location>
        <begin position="421"/>
        <end position="765"/>
    </location>
</feature>
<protein>
    <recommendedName>
        <fullName evidence="4">Terpene cyclase/mutase family member</fullName>
        <ecNumber evidence="4">5.4.99.-</ecNumber>
    </recommendedName>
</protein>
<dbReference type="GO" id="GO:0031559">
    <property type="term" value="F:oxidosqualene cyclase activity"/>
    <property type="evidence" value="ECO:0007669"/>
    <property type="project" value="UniProtKB-ARBA"/>
</dbReference>
<gene>
    <name evidence="7" type="ORF">Dsin_008222</name>
</gene>
<accession>A0AAE0EB00</accession>
<dbReference type="SUPFAM" id="SSF48239">
    <property type="entry name" value="Terpenoid cyclases/Protein prenyltransferases"/>
    <property type="match status" value="2"/>
</dbReference>
<dbReference type="FunFam" id="1.50.10.20:FF:000022">
    <property type="entry name" value="Terpene cyclase/mutase family member"/>
    <property type="match status" value="1"/>
</dbReference>
<dbReference type="InterPro" id="IPR008930">
    <property type="entry name" value="Terpenoid_cyclase/PrenylTrfase"/>
</dbReference>
<dbReference type="Proteomes" id="UP001281410">
    <property type="component" value="Unassembled WGS sequence"/>
</dbReference>
<evidence type="ECO:0000256" key="1">
    <source>
        <dbReference type="ARBA" id="ARBA00009755"/>
    </source>
</evidence>
<dbReference type="PROSITE" id="PS01074">
    <property type="entry name" value="TERPENE_SYNTHASES"/>
    <property type="match status" value="1"/>
</dbReference>